<keyword evidence="3" id="KW-1185">Reference proteome</keyword>
<sequence length="131" mass="14190">MASLIAETGPSALAGEAPPAEVARPRPPERRHARWWLAGLLVGCLLPAGLASLEARPVERLIQVCILAPAWIRASSRLQARRRARRRWPPGRRPGAALRPLGHPVGGRPAGHRPVAAHDVLTRRGPPRARP</sequence>
<evidence type="ECO:0000313" key="2">
    <source>
        <dbReference type="EMBL" id="MDR5868351.1"/>
    </source>
</evidence>
<organism evidence="2 3">
    <name type="scientific">Halomonas koreensis</name>
    <dbReference type="NCBI Taxonomy" id="245385"/>
    <lineage>
        <taxon>Bacteria</taxon>
        <taxon>Pseudomonadati</taxon>
        <taxon>Pseudomonadota</taxon>
        <taxon>Gammaproteobacteria</taxon>
        <taxon>Oceanospirillales</taxon>
        <taxon>Halomonadaceae</taxon>
        <taxon>Halomonas</taxon>
    </lineage>
</organism>
<protein>
    <submittedName>
        <fullName evidence="2">Uncharacterized protein</fullName>
    </submittedName>
</protein>
<name>A0ABU1G6M0_9GAMM</name>
<proteinExistence type="predicted"/>
<evidence type="ECO:0000313" key="3">
    <source>
        <dbReference type="Proteomes" id="UP001264519"/>
    </source>
</evidence>
<feature type="compositionally biased region" description="Low complexity" evidence="1">
    <location>
        <begin position="93"/>
        <end position="102"/>
    </location>
</feature>
<evidence type="ECO:0000256" key="1">
    <source>
        <dbReference type="SAM" id="MobiDB-lite"/>
    </source>
</evidence>
<gene>
    <name evidence="2" type="ORF">QC818_16320</name>
</gene>
<reference evidence="2 3" key="1">
    <citation type="submission" date="2023-04" db="EMBL/GenBank/DDBJ databases">
        <title>A long-awaited taxogenomic arrangement of the family Halomonadaceae.</title>
        <authorList>
            <person name="De La Haba R."/>
            <person name="Chuvochina M."/>
            <person name="Wittouck S."/>
            <person name="Arahal D.R."/>
            <person name="Sanchez-Porro C."/>
            <person name="Hugenholtz P."/>
            <person name="Ventosa A."/>
        </authorList>
    </citation>
    <scope>NUCLEOTIDE SEQUENCE [LARGE SCALE GENOMIC DNA]</scope>
    <source>
        <strain evidence="2 3">DSM 23530</strain>
    </source>
</reference>
<accession>A0ABU1G6M0</accession>
<dbReference type="Proteomes" id="UP001264519">
    <property type="component" value="Unassembled WGS sequence"/>
</dbReference>
<feature type="region of interest" description="Disordered" evidence="1">
    <location>
        <begin position="82"/>
        <end position="131"/>
    </location>
</feature>
<dbReference type="RefSeq" id="WP_309653926.1">
    <property type="nucleotide sequence ID" value="NZ_JARWAK010000018.1"/>
</dbReference>
<comment type="caution">
    <text evidence="2">The sequence shown here is derived from an EMBL/GenBank/DDBJ whole genome shotgun (WGS) entry which is preliminary data.</text>
</comment>
<dbReference type="EMBL" id="JARWAK010000018">
    <property type="protein sequence ID" value="MDR5868351.1"/>
    <property type="molecule type" value="Genomic_DNA"/>
</dbReference>
<feature type="region of interest" description="Disordered" evidence="1">
    <location>
        <begin position="1"/>
        <end position="28"/>
    </location>
</feature>